<dbReference type="EMBL" id="CAJVQC010129670">
    <property type="protein sequence ID" value="CAG8841246.1"/>
    <property type="molecule type" value="Genomic_DNA"/>
</dbReference>
<proteinExistence type="predicted"/>
<reference evidence="1" key="1">
    <citation type="submission" date="2021-06" db="EMBL/GenBank/DDBJ databases">
        <authorList>
            <person name="Kallberg Y."/>
            <person name="Tangrot J."/>
            <person name="Rosling A."/>
        </authorList>
    </citation>
    <scope>NUCLEOTIDE SEQUENCE</scope>
    <source>
        <strain evidence="1">MA461A</strain>
    </source>
</reference>
<evidence type="ECO:0000313" key="2">
    <source>
        <dbReference type="Proteomes" id="UP000789920"/>
    </source>
</evidence>
<gene>
    <name evidence="1" type="ORF">RPERSI_LOCUS31791</name>
</gene>
<feature type="non-terminal residue" evidence="1">
    <location>
        <position position="1"/>
    </location>
</feature>
<sequence length="47" mass="5582">LEKLDTIDKPSLSNDNKANIPLAGNQQQWQYIHRTEIDRYLQASWLR</sequence>
<name>A0ACA9SIY2_9GLOM</name>
<protein>
    <submittedName>
        <fullName evidence="1">9748_t:CDS:1</fullName>
    </submittedName>
</protein>
<feature type="non-terminal residue" evidence="1">
    <location>
        <position position="47"/>
    </location>
</feature>
<organism evidence="1 2">
    <name type="scientific">Racocetra persica</name>
    <dbReference type="NCBI Taxonomy" id="160502"/>
    <lineage>
        <taxon>Eukaryota</taxon>
        <taxon>Fungi</taxon>
        <taxon>Fungi incertae sedis</taxon>
        <taxon>Mucoromycota</taxon>
        <taxon>Glomeromycotina</taxon>
        <taxon>Glomeromycetes</taxon>
        <taxon>Diversisporales</taxon>
        <taxon>Gigasporaceae</taxon>
        <taxon>Racocetra</taxon>
    </lineage>
</organism>
<evidence type="ECO:0000313" key="1">
    <source>
        <dbReference type="EMBL" id="CAG8841246.1"/>
    </source>
</evidence>
<comment type="caution">
    <text evidence="1">The sequence shown here is derived from an EMBL/GenBank/DDBJ whole genome shotgun (WGS) entry which is preliminary data.</text>
</comment>
<dbReference type="Proteomes" id="UP000789920">
    <property type="component" value="Unassembled WGS sequence"/>
</dbReference>
<accession>A0ACA9SIY2</accession>
<keyword evidence="2" id="KW-1185">Reference proteome</keyword>